<protein>
    <recommendedName>
        <fullName evidence="1">Luciferase-like domain-containing protein</fullName>
    </recommendedName>
</protein>
<dbReference type="STRING" id="1121927.GOHSU_55_00140"/>
<dbReference type="SUPFAM" id="SSF51679">
    <property type="entry name" value="Bacterial luciferase-like"/>
    <property type="match status" value="1"/>
</dbReference>
<dbReference type="Gene3D" id="3.20.20.30">
    <property type="entry name" value="Luciferase-like domain"/>
    <property type="match status" value="1"/>
</dbReference>
<feature type="domain" description="Luciferase-like" evidence="1">
    <location>
        <begin position="13"/>
        <end position="235"/>
    </location>
</feature>
<dbReference type="PANTHER" id="PTHR30011:SF32">
    <property type="entry name" value="CONSERVED PROTEIN"/>
    <property type="match status" value="1"/>
</dbReference>
<dbReference type="Pfam" id="PF00296">
    <property type="entry name" value="Bac_luciferase"/>
    <property type="match status" value="1"/>
</dbReference>
<evidence type="ECO:0000259" key="1">
    <source>
        <dbReference type="Pfam" id="PF00296"/>
    </source>
</evidence>
<keyword evidence="3" id="KW-1185">Reference proteome</keyword>
<dbReference type="PANTHER" id="PTHR30011">
    <property type="entry name" value="ALKANESULFONATE MONOOXYGENASE-RELATED"/>
    <property type="match status" value="1"/>
</dbReference>
<proteinExistence type="predicted"/>
<dbReference type="Proteomes" id="UP000053405">
    <property type="component" value="Unassembled WGS sequence"/>
</dbReference>
<dbReference type="InterPro" id="IPR051260">
    <property type="entry name" value="Diverse_substr_monoxygenases"/>
</dbReference>
<name>L7LD62_9ACTN</name>
<dbReference type="InterPro" id="IPR011251">
    <property type="entry name" value="Luciferase-like_dom"/>
</dbReference>
<dbReference type="InterPro" id="IPR036661">
    <property type="entry name" value="Luciferase-like_sf"/>
</dbReference>
<reference evidence="2 3" key="1">
    <citation type="submission" date="2012-12" db="EMBL/GenBank/DDBJ databases">
        <title>Whole genome shotgun sequence of Gordonia hirsuta NBRC 16056.</title>
        <authorList>
            <person name="Isaki-Nakamura S."/>
            <person name="Hosoyama A."/>
            <person name="Tsuchikane K."/>
            <person name="Katsumata H."/>
            <person name="Baba S."/>
            <person name="Yamazaki S."/>
            <person name="Fujita N."/>
        </authorList>
    </citation>
    <scope>NUCLEOTIDE SEQUENCE [LARGE SCALE GENOMIC DNA]</scope>
    <source>
        <strain evidence="2 3">NBRC 16056</strain>
    </source>
</reference>
<dbReference type="InterPro" id="IPR019921">
    <property type="entry name" value="Lucif-like_OxRdtase_Rv2161c"/>
</dbReference>
<evidence type="ECO:0000313" key="2">
    <source>
        <dbReference type="EMBL" id="GAC58859.1"/>
    </source>
</evidence>
<dbReference type="NCBIfam" id="TIGR03619">
    <property type="entry name" value="F420_Rv2161c"/>
    <property type="match status" value="1"/>
</dbReference>
<dbReference type="GO" id="GO:0016705">
    <property type="term" value="F:oxidoreductase activity, acting on paired donors, with incorporation or reduction of molecular oxygen"/>
    <property type="evidence" value="ECO:0007669"/>
    <property type="project" value="InterPro"/>
</dbReference>
<comment type="caution">
    <text evidence="2">The sequence shown here is derived from an EMBL/GenBank/DDBJ whole genome shotgun (WGS) entry which is preliminary data.</text>
</comment>
<gene>
    <name evidence="2" type="ORF">GOHSU_55_00140</name>
</gene>
<dbReference type="EMBL" id="BANT01000055">
    <property type="protein sequence ID" value="GAC58859.1"/>
    <property type="molecule type" value="Genomic_DNA"/>
</dbReference>
<dbReference type="AlphaFoldDB" id="L7LD62"/>
<dbReference type="eggNOG" id="COG2141">
    <property type="taxonomic scope" value="Bacteria"/>
</dbReference>
<evidence type="ECO:0000313" key="3">
    <source>
        <dbReference type="Proteomes" id="UP000053405"/>
    </source>
</evidence>
<accession>L7LD62</accession>
<organism evidence="2 3">
    <name type="scientific">Gordonia hirsuta DSM 44140 = NBRC 16056</name>
    <dbReference type="NCBI Taxonomy" id="1121927"/>
    <lineage>
        <taxon>Bacteria</taxon>
        <taxon>Bacillati</taxon>
        <taxon>Actinomycetota</taxon>
        <taxon>Actinomycetes</taxon>
        <taxon>Mycobacteriales</taxon>
        <taxon>Gordoniaceae</taxon>
        <taxon>Gordonia</taxon>
    </lineage>
</organism>
<sequence length="294" mass="32417">MGMRFTFAEAMTDPAYYPPLAQAAEAAGFSGMTIPDSLAYPEVSDAKYPYTPDGNREFLEDKEFIETFIQAAVLGAVTTTLRFLPFVLKLPVRPPALVAKQASSVAYLTGNRLGLGVGTSPWPEDYDIMGVDFARRGKRMDECMDIIRGLTSGDYFEFHGEFYDIPRVKMSPAPTEPIPLLVGGHADLALRRAVIRGDGWMHGGGPPEELDALLDKLAAIRKAEGKQNDPFEIHVISMDAYTVDGIKRLEDKGITDVIVGFRLPYILGKDTEPLEKKISHLNWYGENIIAKSQG</sequence>